<reference evidence="3" key="1">
    <citation type="submission" date="2015-02" db="EMBL/GenBank/DDBJ databases">
        <title>Description and complete genome sequence of the first cultured representative of the subdivision 5 of the Verrucomicrobia phylum.</title>
        <authorList>
            <person name="Spring S."/>
            <person name="Bunk B."/>
            <person name="Sproer C."/>
            <person name="Klenk H.-P."/>
        </authorList>
    </citation>
    <scope>NUCLEOTIDE SEQUENCE [LARGE SCALE GENOMIC DNA]</scope>
    <source>
        <strain evidence="3">L21-Fru-AB</strain>
    </source>
</reference>
<sequence length="85" mass="10069">MPLPPVHQTLRHALRLAFGWIFLVLGVLGLFLPLLQGLLFLVIGSALLAPGNPHLARMRERFYRRFPRVRQWTQRLHDHFHRRKT</sequence>
<name>A0A0G3EH03_9BACT</name>
<reference evidence="2 3" key="2">
    <citation type="journal article" date="2016" name="ISME J.">
        <title>Characterization of the first cultured representative of Verrucomicrobia subdivision 5 indicates the proposal of a novel phylum.</title>
        <authorList>
            <person name="Spring S."/>
            <person name="Bunk B."/>
            <person name="Sproer C."/>
            <person name="Schumann P."/>
            <person name="Rohde M."/>
            <person name="Tindall B.J."/>
            <person name="Klenk H.P."/>
        </authorList>
    </citation>
    <scope>NUCLEOTIDE SEQUENCE [LARGE SCALE GENOMIC DNA]</scope>
    <source>
        <strain evidence="2 3">L21-Fru-AB</strain>
    </source>
</reference>
<keyword evidence="1" id="KW-0472">Membrane</keyword>
<dbReference type="EMBL" id="CP010904">
    <property type="protein sequence ID" value="AKJ63414.1"/>
    <property type="molecule type" value="Genomic_DNA"/>
</dbReference>
<keyword evidence="1" id="KW-0812">Transmembrane</keyword>
<dbReference type="Proteomes" id="UP000035268">
    <property type="component" value="Chromosome"/>
</dbReference>
<gene>
    <name evidence="2" type="ORF">L21SP4_00128</name>
</gene>
<keyword evidence="3" id="KW-1185">Reference proteome</keyword>
<proteinExistence type="predicted"/>
<evidence type="ECO:0008006" key="4">
    <source>
        <dbReference type="Google" id="ProtNLM"/>
    </source>
</evidence>
<keyword evidence="1" id="KW-1133">Transmembrane helix</keyword>
<dbReference type="KEGG" id="vbl:L21SP4_00128"/>
<accession>A0A0G3EH03</accession>
<evidence type="ECO:0000313" key="3">
    <source>
        <dbReference type="Proteomes" id="UP000035268"/>
    </source>
</evidence>
<dbReference type="STRING" id="1307763.L21SP4_00128"/>
<evidence type="ECO:0000313" key="2">
    <source>
        <dbReference type="EMBL" id="AKJ63414.1"/>
    </source>
</evidence>
<protein>
    <recommendedName>
        <fullName evidence="4">Transmembrane protein (PGPGW)</fullName>
    </recommendedName>
</protein>
<feature type="transmembrane region" description="Helical" evidence="1">
    <location>
        <begin position="12"/>
        <end position="32"/>
    </location>
</feature>
<feature type="transmembrane region" description="Helical" evidence="1">
    <location>
        <begin position="38"/>
        <end position="56"/>
    </location>
</feature>
<organism evidence="2 3">
    <name type="scientific">Kiritimatiella glycovorans</name>
    <dbReference type="NCBI Taxonomy" id="1307763"/>
    <lineage>
        <taxon>Bacteria</taxon>
        <taxon>Pseudomonadati</taxon>
        <taxon>Kiritimatiellota</taxon>
        <taxon>Kiritimatiellia</taxon>
        <taxon>Kiritimatiellales</taxon>
        <taxon>Kiritimatiellaceae</taxon>
        <taxon>Kiritimatiella</taxon>
    </lineage>
</organism>
<dbReference type="AlphaFoldDB" id="A0A0G3EH03"/>
<dbReference type="RefSeq" id="WP_052880845.1">
    <property type="nucleotide sequence ID" value="NZ_CP010904.1"/>
</dbReference>
<evidence type="ECO:0000256" key="1">
    <source>
        <dbReference type="SAM" id="Phobius"/>
    </source>
</evidence>